<organism evidence="2 3">
    <name type="scientific">Nannochloropsis gaditana</name>
    <dbReference type="NCBI Taxonomy" id="72520"/>
    <lineage>
        <taxon>Eukaryota</taxon>
        <taxon>Sar</taxon>
        <taxon>Stramenopiles</taxon>
        <taxon>Ochrophyta</taxon>
        <taxon>Eustigmatophyceae</taxon>
        <taxon>Eustigmatales</taxon>
        <taxon>Monodopsidaceae</taxon>
        <taxon>Nannochloropsis</taxon>
    </lineage>
</organism>
<proteinExistence type="predicted"/>
<evidence type="ECO:0000256" key="1">
    <source>
        <dbReference type="SAM" id="SignalP"/>
    </source>
</evidence>
<comment type="caution">
    <text evidence="2">The sequence shown here is derived from an EMBL/GenBank/DDBJ whole genome shotgun (WGS) entry which is preliminary data.</text>
</comment>
<feature type="chain" id="PRO_5004901397" evidence="1">
    <location>
        <begin position="23"/>
        <end position="211"/>
    </location>
</feature>
<dbReference type="Proteomes" id="UP000019335">
    <property type="component" value="Chromosome 9"/>
</dbReference>
<evidence type="ECO:0000313" key="2">
    <source>
        <dbReference type="EMBL" id="EWM26164.1"/>
    </source>
</evidence>
<evidence type="ECO:0000313" key="3">
    <source>
        <dbReference type="Proteomes" id="UP000019335"/>
    </source>
</evidence>
<keyword evidence="1" id="KW-0732">Signal</keyword>
<dbReference type="AlphaFoldDB" id="W7U0K1"/>
<gene>
    <name evidence="2" type="ORF">Naga_100121g1</name>
</gene>
<keyword evidence="3" id="KW-1185">Reference proteome</keyword>
<accession>W7U0K1</accession>
<protein>
    <submittedName>
        <fullName evidence="2">Uncharacterized protein</fullName>
    </submittedName>
</protein>
<sequence length="211" mass="24071">MLYFRWPRLITLLLLTSWLVWCEGFCHRLIFSTGTRQCCGDRAIPARYFSIIASEQHILTPGAACRVRRESGSNVPTTSAPPATDFPPSSPVELHLLEGDVVEYRITEEQRRKGQLPALDTRTLGIGVVNQFMRIHPLCRRSPGSPELFFDEEQDALEENVNDIVVRVINQVWYQQRCIEDRKINPHGEEAEDMYILEEGLSPGCGPAERF</sequence>
<reference evidence="2 3" key="1">
    <citation type="journal article" date="2014" name="Mol. Plant">
        <title>Chromosome Scale Genome Assembly and Transcriptome Profiling of Nannochloropsis gaditana in Nitrogen Depletion.</title>
        <authorList>
            <person name="Corteggiani Carpinelli E."/>
            <person name="Telatin A."/>
            <person name="Vitulo N."/>
            <person name="Forcato C."/>
            <person name="D'Angelo M."/>
            <person name="Schiavon R."/>
            <person name="Vezzi A."/>
            <person name="Giacometti G.M."/>
            <person name="Morosinotto T."/>
            <person name="Valle G."/>
        </authorList>
    </citation>
    <scope>NUCLEOTIDE SEQUENCE [LARGE SCALE GENOMIC DNA]</scope>
    <source>
        <strain evidence="2 3">B-31</strain>
    </source>
</reference>
<name>W7U0K1_9STRA</name>
<dbReference type="OrthoDB" id="565618at2759"/>
<dbReference type="EMBL" id="AZIL01000701">
    <property type="protein sequence ID" value="EWM26164.1"/>
    <property type="molecule type" value="Genomic_DNA"/>
</dbReference>
<feature type="signal peptide" evidence="1">
    <location>
        <begin position="1"/>
        <end position="22"/>
    </location>
</feature>